<evidence type="ECO:0000256" key="1">
    <source>
        <dbReference type="ARBA" id="ARBA00004123"/>
    </source>
</evidence>
<keyword evidence="3 8" id="KW-0863">Zinc-finger</keyword>
<evidence type="ECO:0000256" key="6">
    <source>
        <dbReference type="ARBA" id="ARBA00023163"/>
    </source>
</evidence>
<dbReference type="InParanoid" id="A0A1B7MRV3"/>
<dbReference type="GO" id="GO:0006357">
    <property type="term" value="P:regulation of transcription by RNA polymerase II"/>
    <property type="evidence" value="ECO:0007669"/>
    <property type="project" value="TreeGrafter"/>
</dbReference>
<evidence type="ECO:0000259" key="10">
    <source>
        <dbReference type="PROSITE" id="PS50157"/>
    </source>
</evidence>
<evidence type="ECO:0000256" key="4">
    <source>
        <dbReference type="ARBA" id="ARBA00022833"/>
    </source>
</evidence>
<proteinExistence type="predicted"/>
<evidence type="ECO:0000256" key="2">
    <source>
        <dbReference type="ARBA" id="ARBA00022723"/>
    </source>
</evidence>
<dbReference type="STRING" id="1314800.A0A1B7MRV3"/>
<name>A0A1B7MRV3_9AGAM</name>
<dbReference type="InterPro" id="IPR051061">
    <property type="entry name" value="Zinc_finger_trans_reg"/>
</dbReference>
<sequence length="322" mass="36059">MRSGYAHCLLNASYSFHTSARLVRNLREFHLQAYVKSHLSESERGSGRFNTSMSMRIYTKHHQLRSHTSECHAPPGTEPYICTHPRCIKSFATNQKLRGHLKSFCLPSSSTEPAYPPSCMHPSCNGRTFTSQHDLRAHQKLHELEALLSGIETPGRTDYPRKRKRGGEMKALTAHNNGIHLGHIKHICPHQRCSSAFGCKHLLAMHMVKIPSAQPVTGASESEGDTTSGIDCTNNERADSARPLSIDRITGHAHSSRSHMPTSKTIHLLLSPPYIPFSGSADRCAHILFRVYDLRRRLKADHGLLGDKRKVDCWVKAHRGLS</sequence>
<accession>A0A1B7MRV3</accession>
<keyword evidence="5" id="KW-0805">Transcription regulation</keyword>
<evidence type="ECO:0000256" key="5">
    <source>
        <dbReference type="ARBA" id="ARBA00023015"/>
    </source>
</evidence>
<dbReference type="GO" id="GO:0008270">
    <property type="term" value="F:zinc ion binding"/>
    <property type="evidence" value="ECO:0007669"/>
    <property type="project" value="UniProtKB-KW"/>
</dbReference>
<feature type="domain" description="C2H2-type" evidence="10">
    <location>
        <begin position="80"/>
        <end position="113"/>
    </location>
</feature>
<dbReference type="AlphaFoldDB" id="A0A1B7MRV3"/>
<evidence type="ECO:0000256" key="3">
    <source>
        <dbReference type="ARBA" id="ARBA00022771"/>
    </source>
</evidence>
<keyword evidence="2" id="KW-0479">Metal-binding</keyword>
<evidence type="ECO:0000256" key="8">
    <source>
        <dbReference type="PROSITE-ProRule" id="PRU00042"/>
    </source>
</evidence>
<dbReference type="GO" id="GO:0005634">
    <property type="term" value="C:nucleus"/>
    <property type="evidence" value="ECO:0007669"/>
    <property type="project" value="UniProtKB-SubCell"/>
</dbReference>
<dbReference type="PROSITE" id="PS50157">
    <property type="entry name" value="ZINC_FINGER_C2H2_2"/>
    <property type="match status" value="1"/>
</dbReference>
<dbReference type="InterPro" id="IPR013087">
    <property type="entry name" value="Znf_C2H2_type"/>
</dbReference>
<dbReference type="FunCoup" id="A0A1B7MRV3">
    <property type="interactions" value="169"/>
</dbReference>
<evidence type="ECO:0000256" key="7">
    <source>
        <dbReference type="ARBA" id="ARBA00023242"/>
    </source>
</evidence>
<protein>
    <recommendedName>
        <fullName evidence="10">C2H2-type domain-containing protein</fullName>
    </recommendedName>
</protein>
<feature type="compositionally biased region" description="Polar residues" evidence="9">
    <location>
        <begin position="215"/>
        <end position="233"/>
    </location>
</feature>
<organism evidence="11 12">
    <name type="scientific">Rhizopogon vinicolor AM-OR11-026</name>
    <dbReference type="NCBI Taxonomy" id="1314800"/>
    <lineage>
        <taxon>Eukaryota</taxon>
        <taxon>Fungi</taxon>
        <taxon>Dikarya</taxon>
        <taxon>Basidiomycota</taxon>
        <taxon>Agaricomycotina</taxon>
        <taxon>Agaricomycetes</taxon>
        <taxon>Agaricomycetidae</taxon>
        <taxon>Boletales</taxon>
        <taxon>Suillineae</taxon>
        <taxon>Rhizopogonaceae</taxon>
        <taxon>Rhizopogon</taxon>
    </lineage>
</organism>
<reference evidence="11 12" key="1">
    <citation type="submission" date="2016-06" db="EMBL/GenBank/DDBJ databases">
        <title>Comparative genomics of the ectomycorrhizal sister species Rhizopogon vinicolor and Rhizopogon vesiculosus (Basidiomycota: Boletales) reveals a divergence of the mating type B locus.</title>
        <authorList>
            <consortium name="DOE Joint Genome Institute"/>
            <person name="Mujic A.B."/>
            <person name="Kuo A."/>
            <person name="Tritt A."/>
            <person name="Lipzen A."/>
            <person name="Chen C."/>
            <person name="Johnson J."/>
            <person name="Sharma A."/>
            <person name="Barry K."/>
            <person name="Grigoriev I.V."/>
            <person name="Spatafora J.W."/>
        </authorList>
    </citation>
    <scope>NUCLEOTIDE SEQUENCE [LARGE SCALE GENOMIC DNA]</scope>
    <source>
        <strain evidence="11 12">AM-OR11-026</strain>
    </source>
</reference>
<dbReference type="EMBL" id="KV448509">
    <property type="protein sequence ID" value="OAX35339.1"/>
    <property type="molecule type" value="Genomic_DNA"/>
</dbReference>
<evidence type="ECO:0000256" key="9">
    <source>
        <dbReference type="SAM" id="MobiDB-lite"/>
    </source>
</evidence>
<evidence type="ECO:0000313" key="11">
    <source>
        <dbReference type="EMBL" id="OAX35339.1"/>
    </source>
</evidence>
<dbReference type="PANTHER" id="PTHR46179:SF13">
    <property type="entry name" value="C2H2-TYPE DOMAIN-CONTAINING PROTEIN"/>
    <property type="match status" value="1"/>
</dbReference>
<keyword evidence="4" id="KW-0862">Zinc</keyword>
<keyword evidence="12" id="KW-1185">Reference proteome</keyword>
<gene>
    <name evidence="11" type="ORF">K503DRAFT_829507</name>
</gene>
<feature type="region of interest" description="Disordered" evidence="9">
    <location>
        <begin position="215"/>
        <end position="244"/>
    </location>
</feature>
<dbReference type="Proteomes" id="UP000092154">
    <property type="component" value="Unassembled WGS sequence"/>
</dbReference>
<dbReference type="OrthoDB" id="427030at2759"/>
<keyword evidence="7" id="KW-0539">Nucleus</keyword>
<dbReference type="Gene3D" id="3.30.160.60">
    <property type="entry name" value="Classic Zinc Finger"/>
    <property type="match status" value="1"/>
</dbReference>
<keyword evidence="6" id="KW-0804">Transcription</keyword>
<dbReference type="PANTHER" id="PTHR46179">
    <property type="entry name" value="ZINC FINGER PROTEIN"/>
    <property type="match status" value="1"/>
</dbReference>
<evidence type="ECO:0000313" key="12">
    <source>
        <dbReference type="Proteomes" id="UP000092154"/>
    </source>
</evidence>
<comment type="subcellular location">
    <subcellularLocation>
        <location evidence="1">Nucleus</location>
    </subcellularLocation>
</comment>